<dbReference type="AlphaFoldDB" id="A0A2T3B6M9"/>
<evidence type="ECO:0000313" key="4">
    <source>
        <dbReference type="Proteomes" id="UP000241818"/>
    </source>
</evidence>
<feature type="domain" description="Alpha/beta hydrolase fold-3" evidence="2">
    <location>
        <begin position="42"/>
        <end position="283"/>
    </location>
</feature>
<dbReference type="RefSeq" id="XP_024722565.1">
    <property type="nucleotide sequence ID" value="XM_024862523.1"/>
</dbReference>
<sequence length="311" mass="34637">MDSPLYAKFDISETAYKVVNNQEIKAYVLTPKNISSGKHPIVVKFHGGFFITGASLFPDWYPPWALDYCLLHSAIIVTGDYRLLPESTGLDMREDVLDFWDWIRKDLQPFLNDRKPGVEADLTKVIVHGESAGGAISLLSGFWQPSGFIKAVISMYPYIDLAPKREKPILGIAPGPESVVQNHLKSIQPGKIVTAAFPPERMDITIPLAQSGDIAKYYGTDERLNAWKLLERASDMPYTLILHGEEDTAVPVEGSLRWEAAAKAKFGGEKVTLHVEPGKEHGFDCAVPLETPWLKGYLAKVTELWLGRTEK</sequence>
<dbReference type="Proteomes" id="UP000241818">
    <property type="component" value="Unassembled WGS sequence"/>
</dbReference>
<evidence type="ECO:0000256" key="1">
    <source>
        <dbReference type="ARBA" id="ARBA00022801"/>
    </source>
</evidence>
<evidence type="ECO:0000259" key="2">
    <source>
        <dbReference type="Pfam" id="PF07859"/>
    </source>
</evidence>
<dbReference type="Gene3D" id="3.40.50.1820">
    <property type="entry name" value="alpha/beta hydrolase"/>
    <property type="match status" value="1"/>
</dbReference>
<dbReference type="InterPro" id="IPR000073">
    <property type="entry name" value="AB_hydrolase_1"/>
</dbReference>
<organism evidence="3 4">
    <name type="scientific">Amorphotheca resinae ATCC 22711</name>
    <dbReference type="NCBI Taxonomy" id="857342"/>
    <lineage>
        <taxon>Eukaryota</taxon>
        <taxon>Fungi</taxon>
        <taxon>Dikarya</taxon>
        <taxon>Ascomycota</taxon>
        <taxon>Pezizomycotina</taxon>
        <taxon>Leotiomycetes</taxon>
        <taxon>Helotiales</taxon>
        <taxon>Amorphothecaceae</taxon>
        <taxon>Amorphotheca</taxon>
    </lineage>
</organism>
<dbReference type="STRING" id="857342.A0A2T3B6M9"/>
<dbReference type="InterPro" id="IPR013094">
    <property type="entry name" value="AB_hydrolase_3"/>
</dbReference>
<dbReference type="GO" id="GO:0016787">
    <property type="term" value="F:hydrolase activity"/>
    <property type="evidence" value="ECO:0007669"/>
    <property type="project" value="UniProtKB-KW"/>
</dbReference>
<keyword evidence="4" id="KW-1185">Reference proteome</keyword>
<dbReference type="PANTHER" id="PTHR48081">
    <property type="entry name" value="AB HYDROLASE SUPERFAMILY PROTEIN C4A8.06C"/>
    <property type="match status" value="1"/>
</dbReference>
<dbReference type="OrthoDB" id="19653at2759"/>
<dbReference type="InterPro" id="IPR050300">
    <property type="entry name" value="GDXG_lipolytic_enzyme"/>
</dbReference>
<dbReference type="SUPFAM" id="SSF53474">
    <property type="entry name" value="alpha/beta-Hydrolases"/>
    <property type="match status" value="1"/>
</dbReference>
<keyword evidence="1" id="KW-0378">Hydrolase</keyword>
<reference evidence="3 4" key="1">
    <citation type="journal article" date="2018" name="New Phytol.">
        <title>Comparative genomics and transcriptomics depict ericoid mycorrhizal fungi as versatile saprotrophs and plant mutualists.</title>
        <authorList>
            <person name="Martino E."/>
            <person name="Morin E."/>
            <person name="Grelet G.A."/>
            <person name="Kuo A."/>
            <person name="Kohler A."/>
            <person name="Daghino S."/>
            <person name="Barry K.W."/>
            <person name="Cichocki N."/>
            <person name="Clum A."/>
            <person name="Dockter R.B."/>
            <person name="Hainaut M."/>
            <person name="Kuo R.C."/>
            <person name="LaButti K."/>
            <person name="Lindahl B.D."/>
            <person name="Lindquist E.A."/>
            <person name="Lipzen A."/>
            <person name="Khouja H.R."/>
            <person name="Magnuson J."/>
            <person name="Murat C."/>
            <person name="Ohm R.A."/>
            <person name="Singer S.W."/>
            <person name="Spatafora J.W."/>
            <person name="Wang M."/>
            <person name="Veneault-Fourrey C."/>
            <person name="Henrissat B."/>
            <person name="Grigoriev I.V."/>
            <person name="Martin F.M."/>
            <person name="Perotto S."/>
        </authorList>
    </citation>
    <scope>NUCLEOTIDE SEQUENCE [LARGE SCALE GENOMIC DNA]</scope>
    <source>
        <strain evidence="3 4">ATCC 22711</strain>
    </source>
</reference>
<dbReference type="PANTHER" id="PTHR48081:SF3">
    <property type="entry name" value="ALPHA_BETA HYDROLASE FOLD-3 DOMAIN-CONTAINING PROTEIN"/>
    <property type="match status" value="1"/>
</dbReference>
<protein>
    <recommendedName>
        <fullName evidence="2">Alpha/beta hydrolase fold-3 domain-containing protein</fullName>
    </recommendedName>
</protein>
<evidence type="ECO:0000313" key="3">
    <source>
        <dbReference type="EMBL" id="PSS22410.1"/>
    </source>
</evidence>
<accession>A0A2T3B6M9</accession>
<dbReference type="EMBL" id="KZ679009">
    <property type="protein sequence ID" value="PSS22410.1"/>
    <property type="molecule type" value="Genomic_DNA"/>
</dbReference>
<dbReference type="GeneID" id="36570604"/>
<dbReference type="PRINTS" id="PR00111">
    <property type="entry name" value="ABHYDROLASE"/>
</dbReference>
<dbReference type="InterPro" id="IPR029058">
    <property type="entry name" value="AB_hydrolase_fold"/>
</dbReference>
<name>A0A2T3B6M9_AMORE</name>
<dbReference type="Pfam" id="PF07859">
    <property type="entry name" value="Abhydrolase_3"/>
    <property type="match status" value="1"/>
</dbReference>
<dbReference type="InParanoid" id="A0A2T3B6M9"/>
<gene>
    <name evidence="3" type="ORF">M430DRAFT_137624</name>
</gene>
<proteinExistence type="predicted"/>